<comment type="catalytic activity">
    <reaction evidence="1">
        <text>Random hydrolysis of (1-&gt;4)-beta-D-mannosidic linkages in mannans, galactomannans and glucomannans.</text>
        <dbReference type="EC" id="3.2.1.78"/>
    </reaction>
</comment>
<feature type="domain" description="Glycoside hydrolase family 5" evidence="9">
    <location>
        <begin position="122"/>
        <end position="256"/>
    </location>
</feature>
<evidence type="ECO:0000259" key="9">
    <source>
        <dbReference type="Pfam" id="PF26410"/>
    </source>
</evidence>
<evidence type="ECO:0000256" key="6">
    <source>
        <dbReference type="ARBA" id="ARBA00022729"/>
    </source>
</evidence>
<comment type="subcellular location">
    <subcellularLocation>
        <location evidence="2">Secreted</location>
    </subcellularLocation>
</comment>
<dbReference type="SUPFAM" id="SSF51445">
    <property type="entry name" value="(Trans)glycosidases"/>
    <property type="match status" value="1"/>
</dbReference>
<evidence type="ECO:0000256" key="8">
    <source>
        <dbReference type="ARBA" id="ARBA00023295"/>
    </source>
</evidence>
<evidence type="ECO:0000256" key="1">
    <source>
        <dbReference type="ARBA" id="ARBA00001678"/>
    </source>
</evidence>
<dbReference type="PANTHER" id="PTHR31451">
    <property type="match status" value="1"/>
</dbReference>
<dbReference type="OrthoDB" id="2505764at2759"/>
<dbReference type="GO" id="GO:0016985">
    <property type="term" value="F:mannan endo-1,4-beta-mannosidase activity"/>
    <property type="evidence" value="ECO:0007669"/>
    <property type="project" value="UniProtKB-EC"/>
</dbReference>
<dbReference type="RefSeq" id="XP_007412297.1">
    <property type="nucleotide sequence ID" value="XM_007412235.1"/>
</dbReference>
<evidence type="ECO:0000256" key="5">
    <source>
        <dbReference type="ARBA" id="ARBA00022525"/>
    </source>
</evidence>
<dbReference type="HOGENOM" id="CLU_030051_1_0_1"/>
<dbReference type="InterPro" id="IPR001547">
    <property type="entry name" value="Glyco_hydro_5"/>
</dbReference>
<dbReference type="InterPro" id="IPR017853">
    <property type="entry name" value="GH"/>
</dbReference>
<reference evidence="11" key="1">
    <citation type="journal article" date="2011" name="Proc. Natl. Acad. Sci. U.S.A.">
        <title>Obligate biotrophy features unraveled by the genomic analysis of rust fungi.</title>
        <authorList>
            <person name="Duplessis S."/>
            <person name="Cuomo C.A."/>
            <person name="Lin Y.-C."/>
            <person name="Aerts A."/>
            <person name="Tisserant E."/>
            <person name="Veneault-Fourrey C."/>
            <person name="Joly D.L."/>
            <person name="Hacquard S."/>
            <person name="Amselem J."/>
            <person name="Cantarel B.L."/>
            <person name="Chiu R."/>
            <person name="Coutinho P.M."/>
            <person name="Feau N."/>
            <person name="Field M."/>
            <person name="Frey P."/>
            <person name="Gelhaye E."/>
            <person name="Goldberg J."/>
            <person name="Grabherr M.G."/>
            <person name="Kodira C.D."/>
            <person name="Kohler A."/>
            <person name="Kuees U."/>
            <person name="Lindquist E.A."/>
            <person name="Lucas S.M."/>
            <person name="Mago R."/>
            <person name="Mauceli E."/>
            <person name="Morin E."/>
            <person name="Murat C."/>
            <person name="Pangilinan J.L."/>
            <person name="Park R."/>
            <person name="Pearson M."/>
            <person name="Quesneville H."/>
            <person name="Rouhier N."/>
            <person name="Sakthikumar S."/>
            <person name="Salamov A.A."/>
            <person name="Schmutz J."/>
            <person name="Selles B."/>
            <person name="Shapiro H."/>
            <person name="Tanguay P."/>
            <person name="Tuskan G.A."/>
            <person name="Henrissat B."/>
            <person name="Van de Peer Y."/>
            <person name="Rouze P."/>
            <person name="Ellis J.G."/>
            <person name="Dodds P.N."/>
            <person name="Schein J.E."/>
            <person name="Zhong S."/>
            <person name="Hamelin R.C."/>
            <person name="Grigoriev I.V."/>
            <person name="Szabo L.J."/>
            <person name="Martin F."/>
        </authorList>
    </citation>
    <scope>NUCLEOTIDE SEQUENCE [LARGE SCALE GENOMIC DNA]</scope>
    <source>
        <strain evidence="11">98AG31 / pathotype 3-4-7</strain>
    </source>
</reference>
<dbReference type="VEuPathDB" id="FungiDB:MELLADRAFT_88809"/>
<keyword evidence="11" id="KW-1185">Reference proteome</keyword>
<dbReference type="Proteomes" id="UP000001072">
    <property type="component" value="Unassembled WGS sequence"/>
</dbReference>
<protein>
    <recommendedName>
        <fullName evidence="4">mannan endo-1,4-beta-mannosidase</fullName>
        <ecNumber evidence="4">3.2.1.78</ecNumber>
    </recommendedName>
</protein>
<dbReference type="InParanoid" id="F4RT21"/>
<dbReference type="eggNOG" id="ENOG502QSGK">
    <property type="taxonomic scope" value="Eukaryota"/>
</dbReference>
<dbReference type="Gene3D" id="3.20.20.80">
    <property type="entry name" value="Glycosidases"/>
    <property type="match status" value="1"/>
</dbReference>
<proteinExistence type="inferred from homology"/>
<keyword evidence="6" id="KW-0732">Signal</keyword>
<dbReference type="EC" id="3.2.1.78" evidence="4"/>
<dbReference type="EMBL" id="GL883118">
    <property type="protein sequence ID" value="EGG04506.1"/>
    <property type="molecule type" value="Genomic_DNA"/>
</dbReference>
<keyword evidence="7 10" id="KW-0378">Hydrolase</keyword>
<evidence type="ECO:0000256" key="3">
    <source>
        <dbReference type="ARBA" id="ARBA00005641"/>
    </source>
</evidence>
<evidence type="ECO:0000256" key="4">
    <source>
        <dbReference type="ARBA" id="ARBA00012706"/>
    </source>
</evidence>
<keyword evidence="5" id="KW-0964">Secreted</keyword>
<evidence type="ECO:0000313" key="11">
    <source>
        <dbReference type="Proteomes" id="UP000001072"/>
    </source>
</evidence>
<dbReference type="AlphaFoldDB" id="F4RT21"/>
<comment type="similarity">
    <text evidence="3">Belongs to the glycosyl hydrolase 5 (cellulase A) family.</text>
</comment>
<dbReference type="Pfam" id="PF26410">
    <property type="entry name" value="GH5_mannosidase"/>
    <property type="match status" value="1"/>
</dbReference>
<evidence type="ECO:0000313" key="10">
    <source>
        <dbReference type="EMBL" id="EGG04506.1"/>
    </source>
</evidence>
<keyword evidence="8" id="KW-0326">Glycosidase</keyword>
<dbReference type="InterPro" id="IPR045053">
    <property type="entry name" value="MAN-like"/>
</dbReference>
<organism evidence="11">
    <name type="scientific">Melampsora larici-populina (strain 98AG31 / pathotype 3-4-7)</name>
    <name type="common">Poplar leaf rust fungus</name>
    <dbReference type="NCBI Taxonomy" id="747676"/>
    <lineage>
        <taxon>Eukaryota</taxon>
        <taxon>Fungi</taxon>
        <taxon>Dikarya</taxon>
        <taxon>Basidiomycota</taxon>
        <taxon>Pucciniomycotina</taxon>
        <taxon>Pucciniomycetes</taxon>
        <taxon>Pucciniales</taxon>
        <taxon>Melampsoraceae</taxon>
        <taxon>Melampsora</taxon>
    </lineage>
</organism>
<dbReference type="PANTHER" id="PTHR31451:SF39">
    <property type="entry name" value="MANNAN ENDO-1,4-BETA-MANNOSIDASE 1"/>
    <property type="match status" value="1"/>
</dbReference>
<gene>
    <name evidence="10" type="ORF">MELLADRAFT_88809</name>
</gene>
<dbReference type="GO" id="GO:0005576">
    <property type="term" value="C:extracellular region"/>
    <property type="evidence" value="ECO:0007669"/>
    <property type="project" value="UniProtKB-SubCell"/>
</dbReference>
<evidence type="ECO:0000256" key="2">
    <source>
        <dbReference type="ARBA" id="ARBA00004613"/>
    </source>
</evidence>
<dbReference type="STRING" id="747676.F4RT21"/>
<dbReference type="GeneID" id="18934998"/>
<sequence>MIPDEKVNFSFASPVTRSYTLHVANAQFGLDIQASEAHIVGWNVTSNGMLNKFSKMFIYILLRPELVDWIYNEAKWQQFDQVLALAAKEGVKIIFPFINQDFGTSETDWWGNYIDLIRYRYNLTDYATAQQQVDWFTDLYIREDFKKIITFALNRQNTVNGRIYGLDDTFLCFETGNEMNWTELIFRNSTTNSTSVELRHLRPAPANWTIDIAQHIKSLAPNTLVMDGSYSRIYNVSEVWPEETLRSPFVDLFSYHGYGDADIAFINRCVTHIRRALDALRFQQRVEAFNKTFVVGEHGFYSSPAKHEGFYANFTGAGALAWSLRPHSEVSGFITHGEGNNIFSFHAPGWRNQTDAAFDQIEYDVVRGTYEASYKLLQHDVAPYPIPHRPYAFFATNGSSVGISFKGAAWAERYEIWAAGSDQSDFVKVADDVLDNVNSGNLFIPIDPTQPTAPLRFHREVLIRSNEDQSGWKDTKWKTGGSESEHKVSVQIGKQVHVTINPLREDNPSTAQSESQSIDGSSLGGWYTVRGVSVDGYYGPFSHPTFVSTLEVED</sequence>
<evidence type="ECO:0000256" key="7">
    <source>
        <dbReference type="ARBA" id="ARBA00022801"/>
    </source>
</evidence>
<accession>F4RT21</accession>
<dbReference type="KEGG" id="mlr:MELLADRAFT_88809"/>
<name>F4RT21_MELLP</name>